<dbReference type="Pfam" id="PF16320">
    <property type="entry name" value="Ribosomal_L12_N"/>
    <property type="match status" value="1"/>
</dbReference>
<feature type="domain" description="Large ribosomal subunit protein bL12 oligomerization" evidence="6">
    <location>
        <begin position="4"/>
        <end position="51"/>
    </location>
</feature>
<dbReference type="Pfam" id="PF00542">
    <property type="entry name" value="Ribosomal_L12"/>
    <property type="match status" value="1"/>
</dbReference>
<dbReference type="Gene3D" id="3.30.1390.10">
    <property type="match status" value="1"/>
</dbReference>
<dbReference type="GO" id="GO:0003735">
    <property type="term" value="F:structural constituent of ribosome"/>
    <property type="evidence" value="ECO:0007669"/>
    <property type="project" value="InterPro"/>
</dbReference>
<comment type="function">
    <text evidence="4">Forms part of the ribosomal stalk which helps the ribosome interact with GTP-bound translation factors. Is thus essential for accurate translation.</text>
</comment>
<dbReference type="Gene3D" id="1.20.5.710">
    <property type="entry name" value="Single helix bin"/>
    <property type="match status" value="1"/>
</dbReference>
<dbReference type="PANTHER" id="PTHR45987:SF4">
    <property type="entry name" value="LARGE RIBOSOMAL SUBUNIT PROTEIN BL12M"/>
    <property type="match status" value="1"/>
</dbReference>
<dbReference type="NCBIfam" id="TIGR00855">
    <property type="entry name" value="L12"/>
    <property type="match status" value="1"/>
</dbReference>
<dbReference type="CDD" id="cd00387">
    <property type="entry name" value="Ribosomal_L7_L12"/>
    <property type="match status" value="1"/>
</dbReference>
<dbReference type="AlphaFoldDB" id="A0A7Z9BNY8"/>
<name>A0A7Z9BNY8_9CYAN</name>
<evidence type="ECO:0000256" key="2">
    <source>
        <dbReference type="ARBA" id="ARBA00022980"/>
    </source>
</evidence>
<dbReference type="InterPro" id="IPR013823">
    <property type="entry name" value="Ribosomal_bL12_C"/>
</dbReference>
<dbReference type="GO" id="GO:0022625">
    <property type="term" value="C:cytosolic large ribosomal subunit"/>
    <property type="evidence" value="ECO:0007669"/>
    <property type="project" value="TreeGrafter"/>
</dbReference>
<keyword evidence="8" id="KW-1185">Reference proteome</keyword>
<accession>A0A7Z9BNY8</accession>
<organism evidence="7 8">
    <name type="scientific">Planktothrix serta PCC 8927</name>
    <dbReference type="NCBI Taxonomy" id="671068"/>
    <lineage>
        <taxon>Bacteria</taxon>
        <taxon>Bacillati</taxon>
        <taxon>Cyanobacteriota</taxon>
        <taxon>Cyanophyceae</taxon>
        <taxon>Oscillatoriophycideae</taxon>
        <taxon>Oscillatoriales</taxon>
        <taxon>Microcoleaceae</taxon>
        <taxon>Planktothrix</taxon>
    </lineage>
</organism>
<protein>
    <recommendedName>
        <fullName evidence="4">Large ribosomal subunit protein bL12</fullName>
    </recommendedName>
</protein>
<proteinExistence type="inferred from homology"/>
<dbReference type="Proteomes" id="UP000184550">
    <property type="component" value="Unassembled WGS sequence"/>
</dbReference>
<gene>
    <name evidence="4 7" type="primary">rplL</name>
    <name evidence="4" type="synonym">rpl12</name>
    <name evidence="7" type="ORF">PL8927_270001</name>
</gene>
<dbReference type="GO" id="GO:0006412">
    <property type="term" value="P:translation"/>
    <property type="evidence" value="ECO:0007669"/>
    <property type="project" value="UniProtKB-UniRule"/>
</dbReference>
<dbReference type="SUPFAM" id="SSF48300">
    <property type="entry name" value="Ribosomal protein L7/12, oligomerisation (N-terminal) domain"/>
    <property type="match status" value="1"/>
</dbReference>
<dbReference type="GO" id="GO:0003729">
    <property type="term" value="F:mRNA binding"/>
    <property type="evidence" value="ECO:0007669"/>
    <property type="project" value="TreeGrafter"/>
</dbReference>
<keyword evidence="2 4" id="KW-0689">Ribosomal protein</keyword>
<dbReference type="FunFam" id="3.30.1390.10:FF:000001">
    <property type="entry name" value="50S ribosomal protein L7/L12"/>
    <property type="match status" value="1"/>
</dbReference>
<evidence type="ECO:0000259" key="6">
    <source>
        <dbReference type="Pfam" id="PF16320"/>
    </source>
</evidence>
<evidence type="ECO:0000256" key="4">
    <source>
        <dbReference type="HAMAP-Rule" id="MF_00368"/>
    </source>
</evidence>
<comment type="similarity">
    <text evidence="1 4">Belongs to the bacterial ribosomal protein bL12 family.</text>
</comment>
<sequence>MSATTDQILEQLKSLTLLEASELVKQIEEAFGVSAAAPVGGFMMAAPGGAAPAEEVEEKTEFDVILEEYPADKKITILKVVRELTGLGLKEAKDLVEAVPKAVKEGTNKDDAEATKKKLEEAGAKVSIK</sequence>
<evidence type="ECO:0000256" key="3">
    <source>
        <dbReference type="ARBA" id="ARBA00023274"/>
    </source>
</evidence>
<dbReference type="InterPro" id="IPR014719">
    <property type="entry name" value="Ribosomal_bL12_C/ClpS-like"/>
</dbReference>
<dbReference type="HAMAP" id="MF_00368">
    <property type="entry name" value="Ribosomal_bL12"/>
    <property type="match status" value="1"/>
</dbReference>
<dbReference type="InterPro" id="IPR000206">
    <property type="entry name" value="Ribosomal_bL12"/>
</dbReference>
<reference evidence="7" key="1">
    <citation type="submission" date="2019-10" db="EMBL/GenBank/DDBJ databases">
        <authorList>
            <consortium name="Genoscope - CEA"/>
            <person name="William W."/>
        </authorList>
    </citation>
    <scope>NUCLEOTIDE SEQUENCE [LARGE SCALE GENOMIC DNA]</scope>
    <source>
        <strain evidence="7">BBR_PRJEB10992</strain>
    </source>
</reference>
<feature type="domain" description="Large ribosomal subunit protein bL12 C-terminal" evidence="5">
    <location>
        <begin position="62"/>
        <end position="129"/>
    </location>
</feature>
<dbReference type="EMBL" id="CZCU02000099">
    <property type="protein sequence ID" value="VXD13495.1"/>
    <property type="molecule type" value="Genomic_DNA"/>
</dbReference>
<dbReference type="InterPro" id="IPR036235">
    <property type="entry name" value="Ribosomal_bL12_oligo_N_sf"/>
</dbReference>
<evidence type="ECO:0000256" key="1">
    <source>
        <dbReference type="ARBA" id="ARBA00007197"/>
    </source>
</evidence>
<comment type="subunit">
    <text evidence="4">Homodimer. Part of the ribosomal stalk of the 50S ribosomal subunit. Forms a multimeric L10(L12)X complex, where L10 forms an elongated spine to which 2 to 4 L12 dimers bind in a sequential fashion. Binds GTP-bound translation factors.</text>
</comment>
<dbReference type="SUPFAM" id="SSF54736">
    <property type="entry name" value="ClpS-like"/>
    <property type="match status" value="1"/>
</dbReference>
<dbReference type="OrthoDB" id="9811748at2"/>
<evidence type="ECO:0000259" key="5">
    <source>
        <dbReference type="Pfam" id="PF00542"/>
    </source>
</evidence>
<dbReference type="InterPro" id="IPR008932">
    <property type="entry name" value="Ribosomal_bL12_oligo"/>
</dbReference>
<evidence type="ECO:0000313" key="8">
    <source>
        <dbReference type="Proteomes" id="UP000184550"/>
    </source>
</evidence>
<dbReference type="RefSeq" id="WP_083618277.1">
    <property type="nucleotide sequence ID" value="NZ_LR734844.1"/>
</dbReference>
<comment type="caution">
    <text evidence="7">The sequence shown here is derived from an EMBL/GenBank/DDBJ whole genome shotgun (WGS) entry which is preliminary data.</text>
</comment>
<keyword evidence="3 4" id="KW-0687">Ribonucleoprotein</keyword>
<evidence type="ECO:0000313" key="7">
    <source>
        <dbReference type="EMBL" id="VXD13495.1"/>
    </source>
</evidence>
<dbReference type="PANTHER" id="PTHR45987">
    <property type="entry name" value="39S RIBOSOMAL PROTEIN L12"/>
    <property type="match status" value="1"/>
</dbReference>